<gene>
    <name evidence="1" type="ORF">NQ314_012489</name>
</gene>
<accession>A0AAV8XBD5</accession>
<dbReference type="InterPro" id="IPR021109">
    <property type="entry name" value="Peptidase_aspartic_dom_sf"/>
</dbReference>
<evidence type="ECO:0000313" key="1">
    <source>
        <dbReference type="EMBL" id="KAJ8936098.1"/>
    </source>
</evidence>
<dbReference type="Proteomes" id="UP001162156">
    <property type="component" value="Unassembled WGS sequence"/>
</dbReference>
<organism evidence="1 2">
    <name type="scientific">Rhamnusium bicolor</name>
    <dbReference type="NCBI Taxonomy" id="1586634"/>
    <lineage>
        <taxon>Eukaryota</taxon>
        <taxon>Metazoa</taxon>
        <taxon>Ecdysozoa</taxon>
        <taxon>Arthropoda</taxon>
        <taxon>Hexapoda</taxon>
        <taxon>Insecta</taxon>
        <taxon>Pterygota</taxon>
        <taxon>Neoptera</taxon>
        <taxon>Endopterygota</taxon>
        <taxon>Coleoptera</taxon>
        <taxon>Polyphaga</taxon>
        <taxon>Cucujiformia</taxon>
        <taxon>Chrysomeloidea</taxon>
        <taxon>Cerambycidae</taxon>
        <taxon>Lepturinae</taxon>
        <taxon>Rhagiini</taxon>
        <taxon>Rhamnusium</taxon>
    </lineage>
</organism>
<sequence>MFKRALMRFENYFNTFDKENLENSIVLQLKVRFERLVPALDEFNQANIPNITQASSPVVIQPSSPAVIHSNPLVNRPPIKLPTFNDSGSQSNFISERMCVKLDIQKCKMNHVIKGVGSTLSNISSQVNITIGSSCSDFSMDVNCLILPKITDELPVLSFNKQFLNIPSHLIFADPSFNVSQEIDVLLGIHVFWSIIRTEQERLGPNLPVLQNSELGYIIAGNLQLNSQAYLTINCLNFVSSDTSISDIIKFWEREEENNKKLILSESEQYCEKFYEQLLAEMSDKFNIQDVPRKHHELELVHTGDPCSYTNVCLKMKHIVLYVNSHLSRRATLYITHELQQERA</sequence>
<proteinExistence type="predicted"/>
<dbReference type="Gene3D" id="2.40.70.10">
    <property type="entry name" value="Acid Proteases"/>
    <property type="match status" value="1"/>
</dbReference>
<evidence type="ECO:0000313" key="2">
    <source>
        <dbReference type="Proteomes" id="UP001162156"/>
    </source>
</evidence>
<name>A0AAV8XBD5_9CUCU</name>
<dbReference type="AlphaFoldDB" id="A0AAV8XBD5"/>
<dbReference type="EMBL" id="JANEYF010003463">
    <property type="protein sequence ID" value="KAJ8936098.1"/>
    <property type="molecule type" value="Genomic_DNA"/>
</dbReference>
<protein>
    <recommendedName>
        <fullName evidence="3">Peptidase aspartic putative domain-containing protein</fullName>
    </recommendedName>
</protein>
<evidence type="ECO:0008006" key="3">
    <source>
        <dbReference type="Google" id="ProtNLM"/>
    </source>
</evidence>
<reference evidence="1" key="1">
    <citation type="journal article" date="2023" name="Insect Mol. Biol.">
        <title>Genome sequencing provides insights into the evolution of gene families encoding plant cell wall-degrading enzymes in longhorned beetles.</title>
        <authorList>
            <person name="Shin N.R."/>
            <person name="Okamura Y."/>
            <person name="Kirsch R."/>
            <person name="Pauchet Y."/>
        </authorList>
    </citation>
    <scope>NUCLEOTIDE SEQUENCE</scope>
    <source>
        <strain evidence="1">RBIC_L_NR</strain>
    </source>
</reference>
<keyword evidence="2" id="KW-1185">Reference proteome</keyword>
<comment type="caution">
    <text evidence="1">The sequence shown here is derived from an EMBL/GenBank/DDBJ whole genome shotgun (WGS) entry which is preliminary data.</text>
</comment>